<protein>
    <submittedName>
        <fullName evidence="3">Alkaline phosphatase</fullName>
    </submittedName>
</protein>
<dbReference type="AlphaFoldDB" id="A0A5B8SXH9"/>
<dbReference type="RefSeq" id="WP_147184551.1">
    <property type="nucleotide sequence ID" value="NZ_CP042382.1"/>
</dbReference>
<dbReference type="EMBL" id="CP042382">
    <property type="protein sequence ID" value="QEA39500.1"/>
    <property type="molecule type" value="Genomic_DNA"/>
</dbReference>
<dbReference type="Proteomes" id="UP000321272">
    <property type="component" value="Chromosome"/>
</dbReference>
<dbReference type="PANTHER" id="PTHR22953:SF153">
    <property type="entry name" value="PURPLE ACID PHOSPHATASE"/>
    <property type="match status" value="1"/>
</dbReference>
<dbReference type="OrthoDB" id="9804511at2"/>
<evidence type="ECO:0000313" key="4">
    <source>
        <dbReference type="Proteomes" id="UP000321272"/>
    </source>
</evidence>
<keyword evidence="1" id="KW-0732">Signal</keyword>
<proteinExistence type="predicted"/>
<dbReference type="Gene3D" id="3.60.21.10">
    <property type="match status" value="1"/>
</dbReference>
<evidence type="ECO:0000256" key="1">
    <source>
        <dbReference type="ARBA" id="ARBA00022729"/>
    </source>
</evidence>
<accession>A0A5B8SXH9</accession>
<evidence type="ECO:0000259" key="2">
    <source>
        <dbReference type="Pfam" id="PF00149"/>
    </source>
</evidence>
<dbReference type="PANTHER" id="PTHR22953">
    <property type="entry name" value="ACID PHOSPHATASE RELATED"/>
    <property type="match status" value="1"/>
</dbReference>
<dbReference type="Pfam" id="PF00149">
    <property type="entry name" value="Metallophos"/>
    <property type="match status" value="1"/>
</dbReference>
<dbReference type="GO" id="GO:0003993">
    <property type="term" value="F:acid phosphatase activity"/>
    <property type="evidence" value="ECO:0007669"/>
    <property type="project" value="InterPro"/>
</dbReference>
<keyword evidence="4" id="KW-1185">Reference proteome</keyword>
<evidence type="ECO:0000313" key="3">
    <source>
        <dbReference type="EMBL" id="QEA39500.1"/>
    </source>
</evidence>
<dbReference type="InterPro" id="IPR004843">
    <property type="entry name" value="Calcineurin-like_PHP"/>
</dbReference>
<dbReference type="KEGG" id="paur:FGL86_10710"/>
<dbReference type="SUPFAM" id="SSF56300">
    <property type="entry name" value="Metallo-dependent phosphatases"/>
    <property type="match status" value="1"/>
</dbReference>
<organism evidence="3 4">
    <name type="scientific">Pistricoccus aurantiacus</name>
    <dbReference type="NCBI Taxonomy" id="1883414"/>
    <lineage>
        <taxon>Bacteria</taxon>
        <taxon>Pseudomonadati</taxon>
        <taxon>Pseudomonadota</taxon>
        <taxon>Gammaproteobacteria</taxon>
        <taxon>Oceanospirillales</taxon>
        <taxon>Halomonadaceae</taxon>
        <taxon>Pistricoccus</taxon>
    </lineage>
</organism>
<sequence length="362" mass="39642">MIRKSSKYFKIIGMMIMLLLLTGIILILVTRGQIVSMAASGLDRSIFQSKVAAADRNNGSNAINNEAAVGGSILLAAGDIARCQPAGGAATHAEEIWRNLDHSLGLPVAKLKANPGALQTANLVEQYPGAPVLALGDLAYPDGAPADFTHCYERIWGDFKQRTYPAPGNHEYHSLNAYGYYDYWGSRAGPERRGYYARRQNDWLILSLNSEVAADTDSLQARWLEDQLAKSDAACVLAFFHRPAFSTKDREGNADARRLFDILYRHGATLVLNGHNHFYERTRPLDAAGRVDPEHGIRTFVVGTGGTDPDDSRPPAAFSKRLIGGVHGLLKLELSPEEYQWQFLSAKTHEVLDSGAGSCNSR</sequence>
<name>A0A5B8SXH9_9GAMM</name>
<dbReference type="InterPro" id="IPR039331">
    <property type="entry name" value="PAPs-like"/>
</dbReference>
<reference evidence="3 4" key="1">
    <citation type="submission" date="2019-06" db="EMBL/GenBank/DDBJ databases">
        <title>Genome analyses of bacteria isolated from kimchi.</title>
        <authorList>
            <person name="Lee S."/>
            <person name="Ahn S."/>
            <person name="Roh S."/>
        </authorList>
    </citation>
    <scope>NUCLEOTIDE SEQUENCE [LARGE SCALE GENOMIC DNA]</scope>
    <source>
        <strain evidence="3 4">CBA4606</strain>
    </source>
</reference>
<gene>
    <name evidence="3" type="ORF">FGL86_10710</name>
</gene>
<feature type="domain" description="Calcineurin-like phosphoesterase" evidence="2">
    <location>
        <begin position="132"/>
        <end position="278"/>
    </location>
</feature>
<dbReference type="InterPro" id="IPR029052">
    <property type="entry name" value="Metallo-depent_PP-like"/>
</dbReference>